<dbReference type="EMBL" id="JXBZ01000008">
    <property type="protein sequence ID" value="KJY48561.1"/>
    <property type="molecule type" value="Genomic_DNA"/>
</dbReference>
<dbReference type="STRING" id="1218508.JG29_09620"/>
<accession>A0A0F4KTN4</accession>
<evidence type="ECO:0000313" key="1">
    <source>
        <dbReference type="EMBL" id="KJY48561.1"/>
    </source>
</evidence>
<reference evidence="1 2" key="1">
    <citation type="submission" date="2014-12" db="EMBL/GenBank/DDBJ databases">
        <title>Comparative genomics of the lactic acid bacteria isolated from the honey bee gut.</title>
        <authorList>
            <person name="Ellegaard K.M."/>
            <person name="Tamarit D."/>
            <person name="Javelind E."/>
            <person name="Olofsson T."/>
            <person name="Andersson S.G."/>
            <person name="Vasquez A."/>
        </authorList>
    </citation>
    <scope>NUCLEOTIDE SEQUENCE [LARGE SCALE GENOMIC DNA]</scope>
    <source>
        <strain evidence="1 2">Hon2</strain>
    </source>
</reference>
<protein>
    <recommendedName>
        <fullName evidence="3">Reductase</fullName>
    </recommendedName>
</protein>
<comment type="caution">
    <text evidence="1">The sequence shown here is derived from an EMBL/GenBank/DDBJ whole genome shotgun (WGS) entry which is preliminary data.</text>
</comment>
<gene>
    <name evidence="1" type="ORF">JG29_09620</name>
</gene>
<evidence type="ECO:0000313" key="2">
    <source>
        <dbReference type="Proteomes" id="UP000033695"/>
    </source>
</evidence>
<sequence>MLIKYSPDYQKIAMGFMSYIPELKDLDHLRMELKLYTTDSRHQLLLYKNNGGNFAGVIAVEIQNQQNQIVMVRYLSLSPAERSTNNIYQVLDEIQAYYPQAKIMGSIAVTPLILAWQQRQP</sequence>
<keyword evidence="2" id="KW-1185">Reference proteome</keyword>
<dbReference type="RefSeq" id="WP_045922826.1">
    <property type="nucleotide sequence ID" value="NZ_JAAEDY010000001.1"/>
</dbReference>
<evidence type="ECO:0008006" key="3">
    <source>
        <dbReference type="Google" id="ProtNLM"/>
    </source>
</evidence>
<proteinExistence type="predicted"/>
<dbReference type="PATRIC" id="fig|1218508.4.peg.947"/>
<organism evidence="1 2">
    <name type="scientific">Bombilactobacillus mellis</name>
    <dbReference type="NCBI Taxonomy" id="1218508"/>
    <lineage>
        <taxon>Bacteria</taxon>
        <taxon>Bacillati</taxon>
        <taxon>Bacillota</taxon>
        <taxon>Bacilli</taxon>
        <taxon>Lactobacillales</taxon>
        <taxon>Lactobacillaceae</taxon>
        <taxon>Bombilactobacillus</taxon>
    </lineage>
</organism>
<dbReference type="AlphaFoldDB" id="A0A0F4KTN4"/>
<dbReference type="HOGENOM" id="CLU_151843_0_0_9"/>
<dbReference type="Proteomes" id="UP000033695">
    <property type="component" value="Unassembled WGS sequence"/>
</dbReference>
<name>A0A0F4KTN4_9LACO</name>
<dbReference type="OrthoDB" id="2189687at2"/>